<keyword evidence="3 7" id="KW-0812">Transmembrane</keyword>
<proteinExistence type="predicted"/>
<dbReference type="Pfam" id="PF03631">
    <property type="entry name" value="Virul_fac_BrkB"/>
    <property type="match status" value="1"/>
</dbReference>
<evidence type="ECO:0000256" key="3">
    <source>
        <dbReference type="ARBA" id="ARBA00022692"/>
    </source>
</evidence>
<feature type="transmembrane region" description="Helical" evidence="7">
    <location>
        <begin position="91"/>
        <end position="117"/>
    </location>
</feature>
<keyword evidence="4 7" id="KW-1133">Transmembrane helix</keyword>
<dbReference type="InterPro" id="IPR017039">
    <property type="entry name" value="Virul_fac_BrkB"/>
</dbReference>
<sequence>MSLRDIWTLIRGIIARMGQLNMGLIAAGVAFYAMLATFPALAATIALWGLISDPDVVLQELQLLQEIIPAEIYSLVEAQIMTLTTSSGSTLGWAGALSLLIAIWSARSGVAALILGLNQIHGEDNRSSLLHYLIAIALTVALIGVAIVTLASVVVVPVVLSFVPLGGLATVLVELARWAAAVLALYVGLSLIYRYGPNNAGARLGWVTPGAAFAVLFWAVASIGFSVYLSNFANYNEVYGSLGAAVAMLFWLYISAFLVLIGAVLNVQLRARQSEAKVNREAADPAAEDPAASPTTPAPVGRSEPAHTA</sequence>
<feature type="transmembrane region" description="Helical" evidence="7">
    <location>
        <begin position="129"/>
        <end position="155"/>
    </location>
</feature>
<name>A0A418SIT5_9RHOB</name>
<evidence type="ECO:0000313" key="9">
    <source>
        <dbReference type="Proteomes" id="UP000283786"/>
    </source>
</evidence>
<feature type="transmembrane region" description="Helical" evidence="7">
    <location>
        <begin position="241"/>
        <end position="267"/>
    </location>
</feature>
<feature type="transmembrane region" description="Helical" evidence="7">
    <location>
        <begin position="205"/>
        <end position="229"/>
    </location>
</feature>
<feature type="compositionally biased region" description="Low complexity" evidence="6">
    <location>
        <begin position="284"/>
        <end position="299"/>
    </location>
</feature>
<evidence type="ECO:0000256" key="7">
    <source>
        <dbReference type="SAM" id="Phobius"/>
    </source>
</evidence>
<dbReference type="PIRSF" id="PIRSF035875">
    <property type="entry name" value="RNase_BN"/>
    <property type="match status" value="1"/>
</dbReference>
<dbReference type="Proteomes" id="UP000283786">
    <property type="component" value="Chromosome"/>
</dbReference>
<reference evidence="8 9" key="1">
    <citation type="submission" date="2020-08" db="EMBL/GenBank/DDBJ databases">
        <title>Genome sequence of Rhodobacteraceae bacterium Lw-13e.</title>
        <authorList>
            <person name="Poehlein A."/>
            <person name="Wolter L."/>
            <person name="Daniel R."/>
            <person name="Brinkhoff T."/>
        </authorList>
    </citation>
    <scope>NUCLEOTIDE SEQUENCE [LARGE SCALE GENOMIC DNA]</scope>
    <source>
        <strain evidence="8 9">Lw-13e</strain>
    </source>
</reference>
<evidence type="ECO:0000256" key="5">
    <source>
        <dbReference type="ARBA" id="ARBA00023136"/>
    </source>
</evidence>
<dbReference type="GO" id="GO:0005886">
    <property type="term" value="C:plasma membrane"/>
    <property type="evidence" value="ECO:0007669"/>
    <property type="project" value="UniProtKB-SubCell"/>
</dbReference>
<feature type="transmembrane region" description="Helical" evidence="7">
    <location>
        <begin position="175"/>
        <end position="193"/>
    </location>
</feature>
<evidence type="ECO:0000256" key="4">
    <source>
        <dbReference type="ARBA" id="ARBA00022989"/>
    </source>
</evidence>
<keyword evidence="5 7" id="KW-0472">Membrane</keyword>
<feature type="region of interest" description="Disordered" evidence="6">
    <location>
        <begin position="280"/>
        <end position="309"/>
    </location>
</feature>
<evidence type="ECO:0000256" key="2">
    <source>
        <dbReference type="ARBA" id="ARBA00022475"/>
    </source>
</evidence>
<accession>A0A418SIT5</accession>
<keyword evidence="2" id="KW-1003">Cell membrane</keyword>
<protein>
    <submittedName>
        <fullName evidence="8">Uncharacterized protein</fullName>
    </submittedName>
</protein>
<dbReference type="RefSeq" id="WP_119838578.1">
    <property type="nucleotide sequence ID" value="NZ_CP060436.1"/>
</dbReference>
<feature type="transmembrane region" description="Helical" evidence="7">
    <location>
        <begin position="20"/>
        <end position="51"/>
    </location>
</feature>
<gene>
    <name evidence="8" type="ORF">PSAL_023490</name>
</gene>
<dbReference type="AlphaFoldDB" id="A0A418SIT5"/>
<evidence type="ECO:0000256" key="6">
    <source>
        <dbReference type="SAM" id="MobiDB-lite"/>
    </source>
</evidence>
<organism evidence="8 9">
    <name type="scientific">Pseudooceanicola algae</name>
    <dbReference type="NCBI Taxonomy" id="1537215"/>
    <lineage>
        <taxon>Bacteria</taxon>
        <taxon>Pseudomonadati</taxon>
        <taxon>Pseudomonadota</taxon>
        <taxon>Alphaproteobacteria</taxon>
        <taxon>Rhodobacterales</taxon>
        <taxon>Paracoccaceae</taxon>
        <taxon>Pseudooceanicola</taxon>
    </lineage>
</organism>
<evidence type="ECO:0000256" key="1">
    <source>
        <dbReference type="ARBA" id="ARBA00004651"/>
    </source>
</evidence>
<evidence type="ECO:0000313" key="8">
    <source>
        <dbReference type="EMBL" id="QPM91100.1"/>
    </source>
</evidence>
<keyword evidence="9" id="KW-1185">Reference proteome</keyword>
<comment type="subcellular location">
    <subcellularLocation>
        <location evidence="1">Cell membrane</location>
        <topology evidence="1">Multi-pass membrane protein</topology>
    </subcellularLocation>
</comment>
<dbReference type="EMBL" id="CP060436">
    <property type="protein sequence ID" value="QPM91100.1"/>
    <property type="molecule type" value="Genomic_DNA"/>
</dbReference>
<dbReference type="PANTHER" id="PTHR30213">
    <property type="entry name" value="INNER MEMBRANE PROTEIN YHJD"/>
    <property type="match status" value="1"/>
</dbReference>
<dbReference type="PANTHER" id="PTHR30213:SF0">
    <property type="entry name" value="UPF0761 MEMBRANE PROTEIN YIHY"/>
    <property type="match status" value="1"/>
</dbReference>
<dbReference type="NCBIfam" id="TIGR00765">
    <property type="entry name" value="yihY_not_rbn"/>
    <property type="match status" value="1"/>
</dbReference>
<dbReference type="KEGG" id="palw:PSAL_023490"/>
<dbReference type="OrthoDB" id="9781030at2"/>